<accession>A0A1Q5Q1E5</accession>
<dbReference type="InterPro" id="IPR021456">
    <property type="entry name" value="DUF3107"/>
</dbReference>
<sequence length="73" mass="8300">MDVTVGMTNVQREITLEIDKNHDQIEKLVADCIENQSSLKLEDDRGRVLFVPADRLAYVLIGSPEQRRVGFTL</sequence>
<dbReference type="Proteomes" id="UP000185628">
    <property type="component" value="Unassembled WGS sequence"/>
</dbReference>
<evidence type="ECO:0000313" key="2">
    <source>
        <dbReference type="Proteomes" id="UP000185628"/>
    </source>
</evidence>
<name>A0A1Q5Q1E5_9ACTO</name>
<dbReference type="Pfam" id="PF11305">
    <property type="entry name" value="DUF3107"/>
    <property type="match status" value="1"/>
</dbReference>
<dbReference type="RefSeq" id="WP_073716902.1">
    <property type="nucleotide sequence ID" value="NZ_MQVR01000048.1"/>
</dbReference>
<proteinExistence type="predicted"/>
<evidence type="ECO:0000313" key="1">
    <source>
        <dbReference type="EMBL" id="OKL53637.1"/>
    </source>
</evidence>
<dbReference type="EMBL" id="MQVR01000048">
    <property type="protein sequence ID" value="OKL53637.1"/>
    <property type="molecule type" value="Genomic_DNA"/>
</dbReference>
<organism evidence="1 2">
    <name type="scientific">Bowdeniella nasicola</name>
    <dbReference type="NCBI Taxonomy" id="208480"/>
    <lineage>
        <taxon>Bacteria</taxon>
        <taxon>Bacillati</taxon>
        <taxon>Actinomycetota</taxon>
        <taxon>Actinomycetes</taxon>
        <taxon>Actinomycetales</taxon>
        <taxon>Actinomycetaceae</taxon>
        <taxon>Bowdeniella</taxon>
    </lineage>
</organism>
<dbReference type="AlphaFoldDB" id="A0A1Q5Q1E5"/>
<protein>
    <recommendedName>
        <fullName evidence="3">ATP-binding protein</fullName>
    </recommendedName>
</protein>
<reference evidence="2" key="1">
    <citation type="submission" date="2016-12" db="EMBL/GenBank/DDBJ databases">
        <authorList>
            <person name="Meng X."/>
        </authorList>
    </citation>
    <scope>NUCLEOTIDE SEQUENCE [LARGE SCALE GENOMIC DNA]</scope>
    <source>
        <strain evidence="2">DSM 19116</strain>
    </source>
</reference>
<gene>
    <name evidence="1" type="ORF">BSZ39_08425</name>
</gene>
<evidence type="ECO:0008006" key="3">
    <source>
        <dbReference type="Google" id="ProtNLM"/>
    </source>
</evidence>
<comment type="caution">
    <text evidence="1">The sequence shown here is derived from an EMBL/GenBank/DDBJ whole genome shotgun (WGS) entry which is preliminary data.</text>
</comment>
<dbReference type="OrthoDB" id="3268468at2"/>
<keyword evidence="2" id="KW-1185">Reference proteome</keyword>